<dbReference type="VEuPathDB" id="FungiDB:PSTT_00918"/>
<feature type="compositionally biased region" description="Basic and acidic residues" evidence="1">
    <location>
        <begin position="33"/>
        <end position="44"/>
    </location>
</feature>
<reference evidence="2" key="1">
    <citation type="submission" date="2017-12" db="EMBL/GenBank/DDBJ databases">
        <title>Gene loss provides genomic basis for host adaptation in cereal stripe rust fungi.</title>
        <authorList>
            <person name="Xia C."/>
        </authorList>
    </citation>
    <scope>NUCLEOTIDE SEQUENCE [LARGE SCALE GENOMIC DNA]</scope>
    <source>
        <strain evidence="2">93-210</strain>
    </source>
</reference>
<name>A0A2S4W5B5_9BASI</name>
<accession>A0A2S4W5B5</accession>
<dbReference type="AlphaFoldDB" id="A0A2S4W5B5"/>
<feature type="region of interest" description="Disordered" evidence="1">
    <location>
        <begin position="1"/>
        <end position="59"/>
    </location>
</feature>
<evidence type="ECO:0000313" key="3">
    <source>
        <dbReference type="Proteomes" id="UP000239156"/>
    </source>
</evidence>
<dbReference type="VEuPathDB" id="FungiDB:PSHT_07940"/>
<gene>
    <name evidence="2" type="ORF">PSTT_00918</name>
</gene>
<dbReference type="EMBL" id="PKSL01000004">
    <property type="protein sequence ID" value="POW16975.1"/>
    <property type="molecule type" value="Genomic_DNA"/>
</dbReference>
<protein>
    <submittedName>
        <fullName evidence="2">Uncharacterized protein</fullName>
    </submittedName>
</protein>
<feature type="compositionally biased region" description="Acidic residues" evidence="1">
    <location>
        <begin position="240"/>
        <end position="249"/>
    </location>
</feature>
<dbReference type="Proteomes" id="UP000239156">
    <property type="component" value="Unassembled WGS sequence"/>
</dbReference>
<evidence type="ECO:0000256" key="1">
    <source>
        <dbReference type="SAM" id="MobiDB-lite"/>
    </source>
</evidence>
<organism evidence="2 3">
    <name type="scientific">Puccinia striiformis</name>
    <dbReference type="NCBI Taxonomy" id="27350"/>
    <lineage>
        <taxon>Eukaryota</taxon>
        <taxon>Fungi</taxon>
        <taxon>Dikarya</taxon>
        <taxon>Basidiomycota</taxon>
        <taxon>Pucciniomycotina</taxon>
        <taxon>Pucciniomycetes</taxon>
        <taxon>Pucciniales</taxon>
        <taxon>Pucciniaceae</taxon>
        <taxon>Puccinia</taxon>
    </lineage>
</organism>
<feature type="compositionally biased region" description="Polar residues" evidence="1">
    <location>
        <begin position="1"/>
        <end position="32"/>
    </location>
</feature>
<evidence type="ECO:0000313" key="2">
    <source>
        <dbReference type="EMBL" id="POW16975.1"/>
    </source>
</evidence>
<keyword evidence="3" id="KW-1185">Reference proteome</keyword>
<proteinExistence type="predicted"/>
<feature type="region of interest" description="Disordered" evidence="1">
    <location>
        <begin position="226"/>
        <end position="249"/>
    </location>
</feature>
<sequence>MSNATNNSTQSMINSYLNSASHNQGSTDTTHSSQDKETSSEGDSRSSSPESESLPRDGLSLLSSPAPTVVVPFKCIVSYLLQLEDRKRGHKPTWKAAKSPATSKMYIDIDPNKQAFKDFKIAAADVCNTILSGISLMIGKAGKKNIPKIEWQAFIPNNKGGHPKSRPLHLESEADYRRWVELIAKKKIPREGGGIFLSQLNPKQKKSQTHNENLIAKTNVRLEAAAAKSGTSHQAGNNDNSEEDDSGDEGSIIEDVDIFRAEILERYGIDCRYDRIFPSFPHPTEINKYIPLSANNVRIWANAMVSFHSRFFCSHLSLTAINVCWQVERKGVVSIDSPPSELLYKVQQKASAAPDPAPPPETAAMTAAMTAFLQVAAEDRAQSMANRTATRLALFDPPGRTANHTLEDYLTFIGCVSPETERVSGILRRNGFISYRNFASPNLNNEYLTAMELPLGLVICLRDGVSGFFNQLNANVA</sequence>
<comment type="caution">
    <text evidence="2">The sequence shown here is derived from an EMBL/GenBank/DDBJ whole genome shotgun (WGS) entry which is preliminary data.</text>
</comment>